<protein>
    <submittedName>
        <fullName evidence="1">Uncharacterized protein</fullName>
    </submittedName>
</protein>
<evidence type="ECO:0000313" key="2">
    <source>
        <dbReference type="Proteomes" id="UP000318313"/>
    </source>
</evidence>
<dbReference type="AlphaFoldDB" id="A0A518IIJ8"/>
<dbReference type="EMBL" id="CP037452">
    <property type="protein sequence ID" value="QDV52915.1"/>
    <property type="molecule type" value="Genomic_DNA"/>
</dbReference>
<proteinExistence type="predicted"/>
<gene>
    <name evidence="1" type="ORF">Enr17x_49850</name>
</gene>
<sequence length="314" mass="36547">MEFGVVGDNRKLSGHTFVPNWLFHYWDTLLEVTFSLPCLIQLSISCLNSRQDLLPRKTRKDTKGEYDRMERSELTSQDFLIWWRNRFPKLACIFAPYIRTQISRSLGAESCFTLRISYFVAHLSEDDPDEFTPASQFDWLSPDSREGLIDDLVVLGMDALVKHMRDNPYAGIPAYISSAVTDRLNLKLDDYFRTHRATLIEDMESATGQTTDQLPKKLSLSTVACDADQYLTLPYVQKFLKYIERADHELVSLKELLLTPDDSVDPLVKRRYLDFRIELNRHLNSFEGQIPEIAEEWIYNTLELMEAYPNYFGK</sequence>
<reference evidence="1 2" key="1">
    <citation type="submission" date="2019-03" db="EMBL/GenBank/DDBJ databases">
        <title>Deep-cultivation of Planctomycetes and their phenomic and genomic characterization uncovers novel biology.</title>
        <authorList>
            <person name="Wiegand S."/>
            <person name="Jogler M."/>
            <person name="Boedeker C."/>
            <person name="Pinto D."/>
            <person name="Vollmers J."/>
            <person name="Rivas-Marin E."/>
            <person name="Kohn T."/>
            <person name="Peeters S.H."/>
            <person name="Heuer A."/>
            <person name="Rast P."/>
            <person name="Oberbeckmann S."/>
            <person name="Bunk B."/>
            <person name="Jeske O."/>
            <person name="Meyerdierks A."/>
            <person name="Storesund J.E."/>
            <person name="Kallscheuer N."/>
            <person name="Luecker S."/>
            <person name="Lage O.M."/>
            <person name="Pohl T."/>
            <person name="Merkel B.J."/>
            <person name="Hornburger P."/>
            <person name="Mueller R.-W."/>
            <person name="Bruemmer F."/>
            <person name="Labrenz M."/>
            <person name="Spormann A.M."/>
            <person name="Op den Camp H."/>
            <person name="Overmann J."/>
            <person name="Amann R."/>
            <person name="Jetten M.S.M."/>
            <person name="Mascher T."/>
            <person name="Medema M.H."/>
            <person name="Devos D.P."/>
            <person name="Kaster A.-K."/>
            <person name="Ovreas L."/>
            <person name="Rohde M."/>
            <person name="Galperin M.Y."/>
            <person name="Jogler C."/>
        </authorList>
    </citation>
    <scope>NUCLEOTIDE SEQUENCE [LARGE SCALE GENOMIC DNA]</scope>
    <source>
        <strain evidence="1 2">Enr17</strain>
    </source>
</reference>
<keyword evidence="2" id="KW-1185">Reference proteome</keyword>
<accession>A0A518IIJ8</accession>
<evidence type="ECO:0000313" key="1">
    <source>
        <dbReference type="EMBL" id="QDV52915.1"/>
    </source>
</evidence>
<dbReference type="KEGG" id="gfm:Enr17x_49850"/>
<name>A0A518IIJ8_9PLAN</name>
<organism evidence="1 2">
    <name type="scientific">Gimesia fumaroli</name>
    <dbReference type="NCBI Taxonomy" id="2527976"/>
    <lineage>
        <taxon>Bacteria</taxon>
        <taxon>Pseudomonadati</taxon>
        <taxon>Planctomycetota</taxon>
        <taxon>Planctomycetia</taxon>
        <taxon>Planctomycetales</taxon>
        <taxon>Planctomycetaceae</taxon>
        <taxon>Gimesia</taxon>
    </lineage>
</organism>
<dbReference type="Proteomes" id="UP000318313">
    <property type="component" value="Chromosome"/>
</dbReference>